<dbReference type="InterPro" id="IPR019734">
    <property type="entry name" value="TPR_rpt"/>
</dbReference>
<keyword evidence="1" id="KW-0802">TPR repeat</keyword>
<dbReference type="Gene3D" id="1.25.40.10">
    <property type="entry name" value="Tetratricopeptide repeat domain"/>
    <property type="match status" value="1"/>
</dbReference>
<name>A0A842ILP3_9FLAO</name>
<dbReference type="SUPFAM" id="SSF48452">
    <property type="entry name" value="TPR-like"/>
    <property type="match status" value="1"/>
</dbReference>
<sequence>MTRKSTIFYAIFLIGIGNTNAQKDLECKTKLSMFHEPAKAKKYDVAYEPWLYVKTNCPDLSLATYADGEKILKHKIENTKGEKKKRFVEDLLELLKARQNYFSSNTPKGEFGAKGCQLLYDHKDELGKSKAELYSCFNDVFNTDKETFTHPKSLYTYFFLMVELFDDRKKTDAELFNTYDDINEKIQVEIQNYSEKLNALISKMESGKTLNQKEDNQKKVYESYLKNYTLIQDNIDAMVSRRANCDNLIPLYSGDFEVHKSDSTWLKRAVSRMYHKQCTEALLYENLVKQYDEIAPSADTKVYVATVLLKKGKDKDANQYLEEGYKLETRPYKKSNLAIKIGMIYKNKGQYGKARSYLLDAIKLNPSNGKPHLLIADMYAESAKNKNCGKDNFYQRALYWLAAKEALKASRVDPTLQKLANQYAVSHESKAPTKEEIFLSGLAGKTITVGCWINRSVVVPELD</sequence>
<feature type="repeat" description="TPR" evidence="1">
    <location>
        <begin position="335"/>
        <end position="368"/>
    </location>
</feature>
<dbReference type="Proteomes" id="UP000533900">
    <property type="component" value="Unassembled WGS sequence"/>
</dbReference>
<reference evidence="2" key="1">
    <citation type="submission" date="2020-08" db="EMBL/GenBank/DDBJ databases">
        <title>Winogradskyella ouciana sp. nov., isolated from the hadal seawater of the Mariana Trench.</title>
        <authorList>
            <person name="He X."/>
        </authorList>
    </citation>
    <scope>NUCLEOTIDE SEQUENCE [LARGE SCALE GENOMIC DNA]</scope>
    <source>
        <strain evidence="2">KCTC 52348</strain>
    </source>
</reference>
<organism evidence="2 3">
    <name type="scientific">Winogradskyella flava</name>
    <dbReference type="NCBI Taxonomy" id="1884876"/>
    <lineage>
        <taxon>Bacteria</taxon>
        <taxon>Pseudomonadati</taxon>
        <taxon>Bacteroidota</taxon>
        <taxon>Flavobacteriia</taxon>
        <taxon>Flavobacteriales</taxon>
        <taxon>Flavobacteriaceae</taxon>
        <taxon>Winogradskyella</taxon>
    </lineage>
</organism>
<evidence type="ECO:0000256" key="1">
    <source>
        <dbReference type="PROSITE-ProRule" id="PRU00339"/>
    </source>
</evidence>
<dbReference type="Pfam" id="PF13181">
    <property type="entry name" value="TPR_8"/>
    <property type="match status" value="1"/>
</dbReference>
<protein>
    <recommendedName>
        <fullName evidence="4">Tetratricopeptide repeat-containing protein</fullName>
    </recommendedName>
</protein>
<gene>
    <name evidence="2" type="ORF">H7F21_03535</name>
</gene>
<evidence type="ECO:0000313" key="3">
    <source>
        <dbReference type="Proteomes" id="UP000533900"/>
    </source>
</evidence>
<evidence type="ECO:0008006" key="4">
    <source>
        <dbReference type="Google" id="ProtNLM"/>
    </source>
</evidence>
<dbReference type="PROSITE" id="PS50005">
    <property type="entry name" value="TPR"/>
    <property type="match status" value="1"/>
</dbReference>
<evidence type="ECO:0000313" key="2">
    <source>
        <dbReference type="EMBL" id="MBC2844152.1"/>
    </source>
</evidence>
<dbReference type="RefSeq" id="WP_185787840.1">
    <property type="nucleotide sequence ID" value="NZ_JACLCP010000001.1"/>
</dbReference>
<keyword evidence="3" id="KW-1185">Reference proteome</keyword>
<dbReference type="EMBL" id="JACLCP010000001">
    <property type="protein sequence ID" value="MBC2844152.1"/>
    <property type="molecule type" value="Genomic_DNA"/>
</dbReference>
<accession>A0A842ILP3</accession>
<dbReference type="InterPro" id="IPR011990">
    <property type="entry name" value="TPR-like_helical_dom_sf"/>
</dbReference>
<dbReference type="AlphaFoldDB" id="A0A842ILP3"/>
<proteinExistence type="predicted"/>
<comment type="caution">
    <text evidence="2">The sequence shown here is derived from an EMBL/GenBank/DDBJ whole genome shotgun (WGS) entry which is preliminary data.</text>
</comment>